<feature type="region of interest" description="Disordered" evidence="1">
    <location>
        <begin position="453"/>
        <end position="506"/>
    </location>
</feature>
<protein>
    <submittedName>
        <fullName evidence="2">Uncharacterized protein</fullName>
    </submittedName>
</protein>
<accession>A0AAN7BHP4</accession>
<proteinExistence type="predicted"/>
<evidence type="ECO:0000313" key="3">
    <source>
        <dbReference type="Proteomes" id="UP001301958"/>
    </source>
</evidence>
<dbReference type="AlphaFoldDB" id="A0AAN7BHP4"/>
<feature type="compositionally biased region" description="Basic and acidic residues" evidence="1">
    <location>
        <begin position="40"/>
        <end position="60"/>
    </location>
</feature>
<dbReference type="EMBL" id="MU865425">
    <property type="protein sequence ID" value="KAK4223484.1"/>
    <property type="molecule type" value="Genomic_DNA"/>
</dbReference>
<feature type="region of interest" description="Disordered" evidence="1">
    <location>
        <begin position="23"/>
        <end position="80"/>
    </location>
</feature>
<gene>
    <name evidence="2" type="ORF">QBC38DRAFT_46902</name>
</gene>
<comment type="caution">
    <text evidence="2">The sequence shown here is derived from an EMBL/GenBank/DDBJ whole genome shotgun (WGS) entry which is preliminary data.</text>
</comment>
<organism evidence="2 3">
    <name type="scientific">Podospora fimiseda</name>
    <dbReference type="NCBI Taxonomy" id="252190"/>
    <lineage>
        <taxon>Eukaryota</taxon>
        <taxon>Fungi</taxon>
        <taxon>Dikarya</taxon>
        <taxon>Ascomycota</taxon>
        <taxon>Pezizomycotina</taxon>
        <taxon>Sordariomycetes</taxon>
        <taxon>Sordariomycetidae</taxon>
        <taxon>Sordariales</taxon>
        <taxon>Podosporaceae</taxon>
        <taxon>Podospora</taxon>
    </lineage>
</organism>
<sequence>MLAIDSLFNSSFFNQLRNIAAMTTPRDPGVSPEQTNPTITERRSHSDSLNETETKSENKKMTSSQNGSRPGSRITAPEPGSLYDIMHDHAGTVLYTIPICWTDLHTQLLGAEFEARPAILTPVPDISEQKIIEPSRTARTLTGELQALVRPAPSPAQGFCKNRAIKHVMSTLFPNTLSKPKTGAELDLYFGPKVFKKMIRIPCVWKSVASRDASFDSMATLDPNSHGKSTVETDYAPNLPILAYVNRAQIAAIRKNLFHIKPGPNGTFNEVVARLQALRSKQLVPANDDQDPYIVAVLIAMAQAHFYRPAKSNSSPESSQQSSKTIRMHPPQFRDIKIQLITHDEGNMIEPHFLIYTATVTATFLERFMHPHKTPKNVDPHVGLGMKISYTTVDFWPILGLKERLAKALGPEISGASPFDDPEYIDLWGPLVEPDPNCLPAIYAHIRRQDLKRRRKEEKTKKREPLAEMLNSSFEEEEPTSSDEAVLSPKPKRRRTARPIGRLEVC</sequence>
<name>A0AAN7BHP4_9PEZI</name>
<reference evidence="2" key="1">
    <citation type="journal article" date="2023" name="Mol. Phylogenet. Evol.">
        <title>Genome-scale phylogeny and comparative genomics of the fungal order Sordariales.</title>
        <authorList>
            <person name="Hensen N."/>
            <person name="Bonometti L."/>
            <person name="Westerberg I."/>
            <person name="Brannstrom I.O."/>
            <person name="Guillou S."/>
            <person name="Cros-Aarteil S."/>
            <person name="Calhoun S."/>
            <person name="Haridas S."/>
            <person name="Kuo A."/>
            <person name="Mondo S."/>
            <person name="Pangilinan J."/>
            <person name="Riley R."/>
            <person name="LaButti K."/>
            <person name="Andreopoulos B."/>
            <person name="Lipzen A."/>
            <person name="Chen C."/>
            <person name="Yan M."/>
            <person name="Daum C."/>
            <person name="Ng V."/>
            <person name="Clum A."/>
            <person name="Steindorff A."/>
            <person name="Ohm R.A."/>
            <person name="Martin F."/>
            <person name="Silar P."/>
            <person name="Natvig D.O."/>
            <person name="Lalanne C."/>
            <person name="Gautier V."/>
            <person name="Ament-Velasquez S.L."/>
            <person name="Kruys A."/>
            <person name="Hutchinson M.I."/>
            <person name="Powell A.J."/>
            <person name="Barry K."/>
            <person name="Miller A.N."/>
            <person name="Grigoriev I.V."/>
            <person name="Debuchy R."/>
            <person name="Gladieux P."/>
            <person name="Hiltunen Thoren M."/>
            <person name="Johannesson H."/>
        </authorList>
    </citation>
    <scope>NUCLEOTIDE SEQUENCE</scope>
    <source>
        <strain evidence="2">CBS 990.96</strain>
    </source>
</reference>
<evidence type="ECO:0000313" key="2">
    <source>
        <dbReference type="EMBL" id="KAK4223484.1"/>
    </source>
</evidence>
<reference evidence="2" key="2">
    <citation type="submission" date="2023-05" db="EMBL/GenBank/DDBJ databases">
        <authorList>
            <consortium name="Lawrence Berkeley National Laboratory"/>
            <person name="Steindorff A."/>
            <person name="Hensen N."/>
            <person name="Bonometti L."/>
            <person name="Westerberg I."/>
            <person name="Brannstrom I.O."/>
            <person name="Guillou S."/>
            <person name="Cros-Aarteil S."/>
            <person name="Calhoun S."/>
            <person name="Haridas S."/>
            <person name="Kuo A."/>
            <person name="Mondo S."/>
            <person name="Pangilinan J."/>
            <person name="Riley R."/>
            <person name="Labutti K."/>
            <person name="Andreopoulos B."/>
            <person name="Lipzen A."/>
            <person name="Chen C."/>
            <person name="Yanf M."/>
            <person name="Daum C."/>
            <person name="Ng V."/>
            <person name="Clum A."/>
            <person name="Ohm R."/>
            <person name="Martin F."/>
            <person name="Silar P."/>
            <person name="Natvig D."/>
            <person name="Lalanne C."/>
            <person name="Gautier V."/>
            <person name="Ament-Velasquez S.L."/>
            <person name="Kruys A."/>
            <person name="Hutchinson M.I."/>
            <person name="Powell A.J."/>
            <person name="Barry K."/>
            <person name="Miller A.N."/>
            <person name="Grigoriev I.V."/>
            <person name="Debuchy R."/>
            <person name="Gladieux P."/>
            <person name="Thoren M.H."/>
            <person name="Johannesson H."/>
        </authorList>
    </citation>
    <scope>NUCLEOTIDE SEQUENCE</scope>
    <source>
        <strain evidence="2">CBS 990.96</strain>
    </source>
</reference>
<keyword evidence="3" id="KW-1185">Reference proteome</keyword>
<dbReference type="Proteomes" id="UP001301958">
    <property type="component" value="Unassembled WGS sequence"/>
</dbReference>
<feature type="compositionally biased region" description="Basic and acidic residues" evidence="1">
    <location>
        <begin position="457"/>
        <end position="466"/>
    </location>
</feature>
<evidence type="ECO:0000256" key="1">
    <source>
        <dbReference type="SAM" id="MobiDB-lite"/>
    </source>
</evidence>